<dbReference type="Pfam" id="PF04828">
    <property type="entry name" value="GFA"/>
    <property type="match status" value="1"/>
</dbReference>
<comment type="similarity">
    <text evidence="1">Belongs to the Gfa family.</text>
</comment>
<evidence type="ECO:0000313" key="7">
    <source>
        <dbReference type="Proteomes" id="UP000253769"/>
    </source>
</evidence>
<evidence type="ECO:0000256" key="3">
    <source>
        <dbReference type="ARBA" id="ARBA00022833"/>
    </source>
</evidence>
<dbReference type="InterPro" id="IPR006913">
    <property type="entry name" value="CENP-V/GFA"/>
</dbReference>
<evidence type="ECO:0000313" key="6">
    <source>
        <dbReference type="EMBL" id="RDE24165.1"/>
    </source>
</evidence>
<name>A0A369WXC7_9GAMM</name>
<evidence type="ECO:0000256" key="2">
    <source>
        <dbReference type="ARBA" id="ARBA00022723"/>
    </source>
</evidence>
<keyword evidence="4" id="KW-0456">Lyase</keyword>
<protein>
    <submittedName>
        <fullName evidence="6">GFA family protein</fullName>
    </submittedName>
</protein>
<dbReference type="PANTHER" id="PTHR33337:SF40">
    <property type="entry name" value="CENP-V_GFA DOMAIN-CONTAINING PROTEIN-RELATED"/>
    <property type="match status" value="1"/>
</dbReference>
<comment type="caution">
    <text evidence="6">The sequence shown here is derived from an EMBL/GenBank/DDBJ whole genome shotgun (WGS) entry which is preliminary data.</text>
</comment>
<gene>
    <name evidence="6" type="ORF">DV711_00775</name>
</gene>
<keyword evidence="7" id="KW-1185">Reference proteome</keyword>
<evidence type="ECO:0000256" key="4">
    <source>
        <dbReference type="ARBA" id="ARBA00023239"/>
    </source>
</evidence>
<dbReference type="OrthoDB" id="9786619at2"/>
<keyword evidence="2" id="KW-0479">Metal-binding</keyword>
<dbReference type="PROSITE" id="PS51891">
    <property type="entry name" value="CENP_V_GFA"/>
    <property type="match status" value="1"/>
</dbReference>
<evidence type="ECO:0000256" key="1">
    <source>
        <dbReference type="ARBA" id="ARBA00005495"/>
    </source>
</evidence>
<accession>A0A369WXC7</accession>
<dbReference type="GO" id="GO:0016846">
    <property type="term" value="F:carbon-sulfur lyase activity"/>
    <property type="evidence" value="ECO:0007669"/>
    <property type="project" value="InterPro"/>
</dbReference>
<proteinExistence type="inferred from homology"/>
<dbReference type="GO" id="GO:0046872">
    <property type="term" value="F:metal ion binding"/>
    <property type="evidence" value="ECO:0007669"/>
    <property type="project" value="UniProtKB-KW"/>
</dbReference>
<evidence type="ECO:0000259" key="5">
    <source>
        <dbReference type="PROSITE" id="PS51891"/>
    </source>
</evidence>
<dbReference type="EMBL" id="QQOH01000001">
    <property type="protein sequence ID" value="RDE24165.1"/>
    <property type="molecule type" value="Genomic_DNA"/>
</dbReference>
<dbReference type="Gene3D" id="3.90.1590.10">
    <property type="entry name" value="glutathione-dependent formaldehyde- activating enzyme (gfa)"/>
    <property type="match status" value="1"/>
</dbReference>
<feature type="domain" description="CENP-V/GFA" evidence="5">
    <location>
        <begin position="1"/>
        <end position="117"/>
    </location>
</feature>
<keyword evidence="3" id="KW-0862">Zinc</keyword>
<dbReference type="RefSeq" id="WP_114693749.1">
    <property type="nucleotide sequence ID" value="NZ_QQOH01000001.1"/>
</dbReference>
<dbReference type="AlphaFoldDB" id="A0A369WXC7"/>
<dbReference type="PANTHER" id="PTHR33337">
    <property type="entry name" value="GFA DOMAIN-CONTAINING PROTEIN"/>
    <property type="match status" value="1"/>
</dbReference>
<dbReference type="Proteomes" id="UP000253769">
    <property type="component" value="Unassembled WGS sequence"/>
</dbReference>
<sequence>MEGSCNCGSISFSISGRLPAMYQCHCSLCRRQSGAGSNAATIVAQDVFRWNRGQESIKQWQKASGFSAHFCSNCGSPVPNPLGDRYMWIPVGLLDEADRGGTRIVAQLWLDSKAHWDQPPESIRNYPAMPEDLAEFIRFLHQPQD</sequence>
<organism evidence="6 7">
    <name type="scientific">Motiliproteus coralliicola</name>
    <dbReference type="NCBI Taxonomy" id="2283196"/>
    <lineage>
        <taxon>Bacteria</taxon>
        <taxon>Pseudomonadati</taxon>
        <taxon>Pseudomonadota</taxon>
        <taxon>Gammaproteobacteria</taxon>
        <taxon>Oceanospirillales</taxon>
        <taxon>Oceanospirillaceae</taxon>
        <taxon>Motiliproteus</taxon>
    </lineage>
</organism>
<dbReference type="InterPro" id="IPR011057">
    <property type="entry name" value="Mss4-like_sf"/>
</dbReference>
<reference evidence="6 7" key="1">
    <citation type="submission" date="2018-07" db="EMBL/GenBank/DDBJ databases">
        <title>Motiliproteus coralliicola sp. nov., a bacterium isolated from Coral.</title>
        <authorList>
            <person name="Wang G."/>
        </authorList>
    </citation>
    <scope>NUCLEOTIDE SEQUENCE [LARGE SCALE GENOMIC DNA]</scope>
    <source>
        <strain evidence="6 7">C34</strain>
    </source>
</reference>
<dbReference type="SUPFAM" id="SSF51316">
    <property type="entry name" value="Mss4-like"/>
    <property type="match status" value="1"/>
</dbReference>